<evidence type="ECO:0000313" key="3">
    <source>
        <dbReference type="Proteomes" id="UP000499080"/>
    </source>
</evidence>
<dbReference type="OrthoDB" id="4327074at2759"/>
<gene>
    <name evidence="2" type="ORF">AVEN_207187_1</name>
    <name evidence="1" type="ORF">AVEN_31899_1</name>
</gene>
<evidence type="ECO:0000313" key="2">
    <source>
        <dbReference type="EMBL" id="GBO09219.1"/>
    </source>
</evidence>
<name>A0A4Y2U895_ARAVE</name>
<sequence>MRSAVYLVLKDCVPLREAAKCFDGMSFRTLFRYVKKRENDDYCSNGLMAPKYDLRTFFSSDQEKELATYVIKCSQMYYGNSTKDFRRLAS</sequence>
<dbReference type="EMBL" id="BGPR01034714">
    <property type="protein sequence ID" value="GBO09187.1"/>
    <property type="molecule type" value="Genomic_DNA"/>
</dbReference>
<evidence type="ECO:0000313" key="1">
    <source>
        <dbReference type="EMBL" id="GBO09187.1"/>
    </source>
</evidence>
<dbReference type="AlphaFoldDB" id="A0A4Y2U895"/>
<comment type="caution">
    <text evidence="2">The sequence shown here is derived from an EMBL/GenBank/DDBJ whole genome shotgun (WGS) entry which is preliminary data.</text>
</comment>
<protein>
    <recommendedName>
        <fullName evidence="4">HTH psq-type domain-containing protein</fullName>
    </recommendedName>
</protein>
<dbReference type="EMBL" id="BGPR01034734">
    <property type="protein sequence ID" value="GBO09219.1"/>
    <property type="molecule type" value="Genomic_DNA"/>
</dbReference>
<evidence type="ECO:0008006" key="4">
    <source>
        <dbReference type="Google" id="ProtNLM"/>
    </source>
</evidence>
<proteinExistence type="predicted"/>
<organism evidence="2 3">
    <name type="scientific">Araneus ventricosus</name>
    <name type="common">Orbweaver spider</name>
    <name type="synonym">Epeira ventricosa</name>
    <dbReference type="NCBI Taxonomy" id="182803"/>
    <lineage>
        <taxon>Eukaryota</taxon>
        <taxon>Metazoa</taxon>
        <taxon>Ecdysozoa</taxon>
        <taxon>Arthropoda</taxon>
        <taxon>Chelicerata</taxon>
        <taxon>Arachnida</taxon>
        <taxon>Araneae</taxon>
        <taxon>Araneomorphae</taxon>
        <taxon>Entelegynae</taxon>
        <taxon>Araneoidea</taxon>
        <taxon>Araneidae</taxon>
        <taxon>Araneus</taxon>
    </lineage>
</organism>
<accession>A0A4Y2U895</accession>
<dbReference type="Proteomes" id="UP000499080">
    <property type="component" value="Unassembled WGS sequence"/>
</dbReference>
<keyword evidence="3" id="KW-1185">Reference proteome</keyword>
<reference evidence="2 3" key="1">
    <citation type="journal article" date="2019" name="Sci. Rep.">
        <title>Orb-weaving spider Araneus ventricosus genome elucidates the spidroin gene catalogue.</title>
        <authorList>
            <person name="Kono N."/>
            <person name="Nakamura H."/>
            <person name="Ohtoshi R."/>
            <person name="Moran D.A.P."/>
            <person name="Shinohara A."/>
            <person name="Yoshida Y."/>
            <person name="Fujiwara M."/>
            <person name="Mori M."/>
            <person name="Tomita M."/>
            <person name="Arakawa K."/>
        </authorList>
    </citation>
    <scope>NUCLEOTIDE SEQUENCE [LARGE SCALE GENOMIC DNA]</scope>
</reference>